<proteinExistence type="predicted"/>
<accession>A0A4C1TZ07</accession>
<evidence type="ECO:0000313" key="2">
    <source>
        <dbReference type="Proteomes" id="UP000299102"/>
    </source>
</evidence>
<dbReference type="STRING" id="151549.A0A4C1TZ07"/>
<organism evidence="1 2">
    <name type="scientific">Eumeta variegata</name>
    <name type="common">Bagworm moth</name>
    <name type="synonym">Eumeta japonica</name>
    <dbReference type="NCBI Taxonomy" id="151549"/>
    <lineage>
        <taxon>Eukaryota</taxon>
        <taxon>Metazoa</taxon>
        <taxon>Ecdysozoa</taxon>
        <taxon>Arthropoda</taxon>
        <taxon>Hexapoda</taxon>
        <taxon>Insecta</taxon>
        <taxon>Pterygota</taxon>
        <taxon>Neoptera</taxon>
        <taxon>Endopterygota</taxon>
        <taxon>Lepidoptera</taxon>
        <taxon>Glossata</taxon>
        <taxon>Ditrysia</taxon>
        <taxon>Tineoidea</taxon>
        <taxon>Psychidae</taxon>
        <taxon>Oiketicinae</taxon>
        <taxon>Eumeta</taxon>
    </lineage>
</organism>
<comment type="caution">
    <text evidence="1">The sequence shown here is derived from an EMBL/GenBank/DDBJ whole genome shotgun (WGS) entry which is preliminary data.</text>
</comment>
<reference evidence="1 2" key="1">
    <citation type="journal article" date="2019" name="Commun. Biol.">
        <title>The bagworm genome reveals a unique fibroin gene that provides high tensile strength.</title>
        <authorList>
            <person name="Kono N."/>
            <person name="Nakamura H."/>
            <person name="Ohtoshi R."/>
            <person name="Tomita M."/>
            <person name="Numata K."/>
            <person name="Arakawa K."/>
        </authorList>
    </citation>
    <scope>NUCLEOTIDE SEQUENCE [LARGE SCALE GENOMIC DNA]</scope>
</reference>
<evidence type="ECO:0008006" key="3">
    <source>
        <dbReference type="Google" id="ProtNLM"/>
    </source>
</evidence>
<dbReference type="AlphaFoldDB" id="A0A4C1TZ07"/>
<dbReference type="EMBL" id="BGZK01000106">
    <property type="protein sequence ID" value="GBP19289.1"/>
    <property type="molecule type" value="Genomic_DNA"/>
</dbReference>
<sequence>MLKKSTLLRLQRAIDELSRCFCTWRIKVNPENSAVIQFKYSKHRSRQIVDLDTPHLRMSNANIPWQFNYQYLGVMLDKNLHFKDHIECVRKIAIFYRARLRAMPSRKSKLSRHNERYMQNVLMDGVDVRVPGLRSRHHESTG</sequence>
<dbReference type="Proteomes" id="UP000299102">
    <property type="component" value="Unassembled WGS sequence"/>
</dbReference>
<gene>
    <name evidence="1" type="ORF">EVAR_79889_1</name>
</gene>
<keyword evidence="2" id="KW-1185">Reference proteome</keyword>
<protein>
    <recommendedName>
        <fullName evidence="3">RNA-directed DNA polymerase from mobile element jockey</fullName>
    </recommendedName>
</protein>
<dbReference type="OrthoDB" id="6614157at2759"/>
<evidence type="ECO:0000313" key="1">
    <source>
        <dbReference type="EMBL" id="GBP19289.1"/>
    </source>
</evidence>
<name>A0A4C1TZ07_EUMVA</name>